<dbReference type="STRING" id="336963.C4JMU2"/>
<evidence type="ECO:0000313" key="4">
    <source>
        <dbReference type="Proteomes" id="UP000002058"/>
    </source>
</evidence>
<reference evidence="4" key="1">
    <citation type="journal article" date="2009" name="Genome Res.">
        <title>Comparative genomic analyses of the human fungal pathogens Coccidioides and their relatives.</title>
        <authorList>
            <person name="Sharpton T.J."/>
            <person name="Stajich J.E."/>
            <person name="Rounsley S.D."/>
            <person name="Gardner M.J."/>
            <person name="Wortman J.R."/>
            <person name="Jordar V.S."/>
            <person name="Maiti R."/>
            <person name="Kodira C.D."/>
            <person name="Neafsey D.E."/>
            <person name="Zeng Q."/>
            <person name="Hung C.-Y."/>
            <person name="McMahan C."/>
            <person name="Muszewska A."/>
            <person name="Grynberg M."/>
            <person name="Mandel M.A."/>
            <person name="Kellner E.M."/>
            <person name="Barker B.M."/>
            <person name="Galgiani J.N."/>
            <person name="Orbach M.J."/>
            <person name="Kirkland T.N."/>
            <person name="Cole G.T."/>
            <person name="Henn M.R."/>
            <person name="Birren B.W."/>
            <person name="Taylor J.W."/>
        </authorList>
    </citation>
    <scope>NUCLEOTIDE SEQUENCE [LARGE SCALE GENOMIC DNA]</scope>
    <source>
        <strain evidence="4">UAMH 1704</strain>
    </source>
</reference>
<keyword evidence="2" id="KW-1133">Transmembrane helix</keyword>
<dbReference type="FunCoup" id="C4JMU2">
    <property type="interactions" value="38"/>
</dbReference>
<name>C4JMU2_UNCRE</name>
<sequence length="624" mass="68424">MPCPKLTPLQARFAACLAATLFLLFLYLVPLNIRFAYAIDVDSIIREDHNHPILLDLDIPLGLLGPKPVNVVSEDNVTLAKRAPDGTDALANNEPRLKNIDMGETQHWVIPKEVVTGPKSPSTPGLPAFVRSNDEATQSDRSSFQEDMKPDGDLSRRATVVYVTVNTCIQPSLNTTQRSDDSSPPQLRLFYSQDSSVKEPGPNTPNVRSVDLDDGFASVEIEAEGDVYIGIFAPTHQRYGGIYNYEVAASVDAPFHSLEPDTPFLYFVDSDNKAALLQTNATTEAKQGAQSYTDWMNLNPPPFTMFAHNMNHSAILGIQKSYCGLSKNAQIGRMGSNIKAKMIDRGLKPKEQFYVTGLNQSSRYYGILAMSGNSTASGNGVVGGGGKVWKTMNFTTKSDDNCAIVYDLEFCREVAYAVPSNNALNISELKTIYDNYAASVYENFTFSLAQIPCNTSSTSMYSLARGCKDCEKAYKSWLCAVTIPRCQDFSSTLPFLLPRNTGQAFLNGTILPEDNELRQNVLTNSSRNPLIDSKIKPGPYKEVLPCREVCYDLVQSCPSALGFVCPTKQWLNNSYGMMSENGDVTCSYLGAAYFMKGAASRIGSMGASMGLVLSFWALVWGLYA</sequence>
<dbReference type="PANTHER" id="PTHR39142">
    <property type="entry name" value="MID1P"/>
    <property type="match status" value="1"/>
</dbReference>
<feature type="transmembrane region" description="Helical" evidence="2">
    <location>
        <begin position="602"/>
        <end position="623"/>
    </location>
</feature>
<dbReference type="PANTHER" id="PTHR39142:SF1">
    <property type="entry name" value="AEL197CP"/>
    <property type="match status" value="1"/>
</dbReference>
<organism evidence="3 4">
    <name type="scientific">Uncinocarpus reesii (strain UAMH 1704)</name>
    <dbReference type="NCBI Taxonomy" id="336963"/>
    <lineage>
        <taxon>Eukaryota</taxon>
        <taxon>Fungi</taxon>
        <taxon>Dikarya</taxon>
        <taxon>Ascomycota</taxon>
        <taxon>Pezizomycotina</taxon>
        <taxon>Eurotiomycetes</taxon>
        <taxon>Eurotiomycetidae</taxon>
        <taxon>Onygenales</taxon>
        <taxon>Onygenaceae</taxon>
        <taxon>Uncinocarpus</taxon>
    </lineage>
</organism>
<dbReference type="InParanoid" id="C4JMU2"/>
<dbReference type="OMA" id="YYGFLAM"/>
<evidence type="ECO:0000256" key="2">
    <source>
        <dbReference type="SAM" id="Phobius"/>
    </source>
</evidence>
<evidence type="ECO:0008006" key="5">
    <source>
        <dbReference type="Google" id="ProtNLM"/>
    </source>
</evidence>
<evidence type="ECO:0000256" key="1">
    <source>
        <dbReference type="SAM" id="MobiDB-lite"/>
    </source>
</evidence>
<dbReference type="Pfam" id="PF12929">
    <property type="entry name" value="Mid1"/>
    <property type="match status" value="1"/>
</dbReference>
<accession>C4JMU2</accession>
<protein>
    <recommendedName>
        <fullName evidence="5">Calcium channel MID1</fullName>
    </recommendedName>
</protein>
<dbReference type="OrthoDB" id="5405745at2759"/>
<gene>
    <name evidence="3" type="ORF">UREG_04150</name>
</gene>
<dbReference type="EMBL" id="CH476616">
    <property type="protein sequence ID" value="EEP79304.1"/>
    <property type="molecule type" value="Genomic_DNA"/>
</dbReference>
<dbReference type="RefSeq" id="XP_002544633.1">
    <property type="nucleotide sequence ID" value="XM_002544587.1"/>
</dbReference>
<dbReference type="Proteomes" id="UP000002058">
    <property type="component" value="Unassembled WGS sequence"/>
</dbReference>
<proteinExistence type="predicted"/>
<dbReference type="VEuPathDB" id="FungiDB:UREG_04150"/>
<dbReference type="GO" id="GO:0005262">
    <property type="term" value="F:calcium channel activity"/>
    <property type="evidence" value="ECO:0007669"/>
    <property type="project" value="InterPro"/>
</dbReference>
<dbReference type="eggNOG" id="ENOG502QTA4">
    <property type="taxonomic scope" value="Eukaryota"/>
</dbReference>
<keyword evidence="2" id="KW-0472">Membrane</keyword>
<evidence type="ECO:0000313" key="3">
    <source>
        <dbReference type="EMBL" id="EEP79304.1"/>
    </source>
</evidence>
<dbReference type="AlphaFoldDB" id="C4JMU2"/>
<keyword evidence="2" id="KW-0812">Transmembrane</keyword>
<feature type="region of interest" description="Disordered" evidence="1">
    <location>
        <begin position="114"/>
        <end position="151"/>
    </location>
</feature>
<dbReference type="GO" id="GO:0098703">
    <property type="term" value="P:calcium ion import across plasma membrane"/>
    <property type="evidence" value="ECO:0007669"/>
    <property type="project" value="InterPro"/>
</dbReference>
<dbReference type="InterPro" id="IPR024338">
    <property type="entry name" value="MID1/Yam8"/>
</dbReference>
<dbReference type="GeneID" id="8437162"/>
<keyword evidence="4" id="KW-1185">Reference proteome</keyword>
<dbReference type="KEGG" id="ure:UREG_04150"/>
<dbReference type="HOGENOM" id="CLU_018731_0_0_1"/>